<comment type="caution">
    <text evidence="1">The sequence shown here is derived from an EMBL/GenBank/DDBJ whole genome shotgun (WGS) entry which is preliminary data.</text>
</comment>
<organism evidence="1 2">
    <name type="scientific">Clitoria ternatea</name>
    <name type="common">Butterfly pea</name>
    <dbReference type="NCBI Taxonomy" id="43366"/>
    <lineage>
        <taxon>Eukaryota</taxon>
        <taxon>Viridiplantae</taxon>
        <taxon>Streptophyta</taxon>
        <taxon>Embryophyta</taxon>
        <taxon>Tracheophyta</taxon>
        <taxon>Spermatophyta</taxon>
        <taxon>Magnoliopsida</taxon>
        <taxon>eudicotyledons</taxon>
        <taxon>Gunneridae</taxon>
        <taxon>Pentapetalae</taxon>
        <taxon>rosids</taxon>
        <taxon>fabids</taxon>
        <taxon>Fabales</taxon>
        <taxon>Fabaceae</taxon>
        <taxon>Papilionoideae</taxon>
        <taxon>50 kb inversion clade</taxon>
        <taxon>NPAAA clade</taxon>
        <taxon>indigoferoid/millettioid clade</taxon>
        <taxon>Phaseoleae</taxon>
        <taxon>Clitoria</taxon>
    </lineage>
</organism>
<protein>
    <submittedName>
        <fullName evidence="1">Uncharacterized protein</fullName>
    </submittedName>
</protein>
<keyword evidence="2" id="KW-1185">Reference proteome</keyword>
<proteinExistence type="predicted"/>
<reference evidence="1 2" key="1">
    <citation type="submission" date="2024-01" db="EMBL/GenBank/DDBJ databases">
        <title>The genomes of 5 underutilized Papilionoideae crops provide insights into root nodulation and disease resistance.</title>
        <authorList>
            <person name="Yuan L."/>
        </authorList>
    </citation>
    <scope>NUCLEOTIDE SEQUENCE [LARGE SCALE GENOMIC DNA]</scope>
    <source>
        <strain evidence="1">LY-2023</strain>
        <tissue evidence="1">Leaf</tissue>
    </source>
</reference>
<evidence type="ECO:0000313" key="2">
    <source>
        <dbReference type="Proteomes" id="UP001359559"/>
    </source>
</evidence>
<evidence type="ECO:0000313" key="1">
    <source>
        <dbReference type="EMBL" id="KAK7292906.1"/>
    </source>
</evidence>
<name>A0AAN9J7G9_CLITE</name>
<accession>A0AAN9J7G9</accession>
<dbReference type="AlphaFoldDB" id="A0AAN9J7G9"/>
<sequence>MICTPRRERTPLLFNNYSQRRTIGDRGGVISFIIGIGSCNDLVAVPEIGDANSLEVSGGSMGLPALLTFWRLGEGEEEDEGLSSKMRDDRICKKDGRRMVNDVV</sequence>
<dbReference type="Proteomes" id="UP001359559">
    <property type="component" value="Unassembled WGS sequence"/>
</dbReference>
<dbReference type="EMBL" id="JAYKXN010000004">
    <property type="protein sequence ID" value="KAK7292906.1"/>
    <property type="molecule type" value="Genomic_DNA"/>
</dbReference>
<gene>
    <name evidence="1" type="ORF">RJT34_15762</name>
</gene>